<dbReference type="Proteomes" id="UP000663671">
    <property type="component" value="Chromosome 5"/>
</dbReference>
<feature type="transmembrane region" description="Helical" evidence="1">
    <location>
        <begin position="95"/>
        <end position="118"/>
    </location>
</feature>
<keyword evidence="1" id="KW-0812">Transmembrane</keyword>
<proteinExistence type="predicted"/>
<name>A0A8A1M484_AJECA</name>
<evidence type="ECO:0000256" key="1">
    <source>
        <dbReference type="SAM" id="Phobius"/>
    </source>
</evidence>
<gene>
    <name evidence="2" type="ORF">I7I51_03451</name>
</gene>
<evidence type="ECO:0000313" key="2">
    <source>
        <dbReference type="EMBL" id="QSS61278.1"/>
    </source>
</evidence>
<evidence type="ECO:0000313" key="3">
    <source>
        <dbReference type="Proteomes" id="UP000663671"/>
    </source>
</evidence>
<organism evidence="2 3">
    <name type="scientific">Ajellomyces capsulatus</name>
    <name type="common">Darling's disease fungus</name>
    <name type="synonym">Histoplasma capsulatum</name>
    <dbReference type="NCBI Taxonomy" id="5037"/>
    <lineage>
        <taxon>Eukaryota</taxon>
        <taxon>Fungi</taxon>
        <taxon>Dikarya</taxon>
        <taxon>Ascomycota</taxon>
        <taxon>Pezizomycotina</taxon>
        <taxon>Eurotiomycetes</taxon>
        <taxon>Eurotiomycetidae</taxon>
        <taxon>Onygenales</taxon>
        <taxon>Ajellomycetaceae</taxon>
        <taxon>Histoplasma</taxon>
    </lineage>
</organism>
<accession>A0A8A1M484</accession>
<keyword evidence="1" id="KW-1133">Transmembrane helix</keyword>
<sequence>MVRTRQLKRGEVTYSWAKEEKANMLIALEDNDQTNHQLAHLYRHSALVEQLAAHHLNSAVVRILSRSWLSATALMIGITGHLSHANPSHVFGNGLSAGAALEIAVDAGVTLCYFMLMFRSAGAAAMMMIPWGSANEIIWITLVGLVCGAGPAKCHCKCGKSALAGEALSSG</sequence>
<keyword evidence="1" id="KW-0472">Membrane</keyword>
<dbReference type="EMBL" id="CP069111">
    <property type="protein sequence ID" value="QSS61278.1"/>
    <property type="molecule type" value="Genomic_DNA"/>
</dbReference>
<dbReference type="AlphaFoldDB" id="A0A8A1M484"/>
<feature type="transmembrane region" description="Helical" evidence="1">
    <location>
        <begin position="63"/>
        <end position="83"/>
    </location>
</feature>
<dbReference type="VEuPathDB" id="FungiDB:I7I51_03451"/>
<reference evidence="2" key="1">
    <citation type="submission" date="2021-01" db="EMBL/GenBank/DDBJ databases">
        <title>Chromosome-level genome assembly of a human fungal pathogen reveals clustering of transcriptionally co-regulated genes.</title>
        <authorList>
            <person name="Voorhies M."/>
            <person name="Cohen S."/>
            <person name="Shea T.P."/>
            <person name="Petrus S."/>
            <person name="Munoz J.F."/>
            <person name="Poplawski S."/>
            <person name="Goldman W.E."/>
            <person name="Michael T."/>
            <person name="Cuomo C.A."/>
            <person name="Sil A."/>
            <person name="Beyhan S."/>
        </authorList>
    </citation>
    <scope>NUCLEOTIDE SEQUENCE</scope>
    <source>
        <strain evidence="2">WU24</strain>
    </source>
</reference>
<protein>
    <submittedName>
        <fullName evidence="2">Uncharacterized protein</fullName>
    </submittedName>
</protein>